<dbReference type="InterPro" id="IPR001610">
    <property type="entry name" value="PAC"/>
</dbReference>
<dbReference type="PANTHER" id="PTHR44757">
    <property type="entry name" value="DIGUANYLATE CYCLASE DGCP"/>
    <property type="match status" value="1"/>
</dbReference>
<dbReference type="InterPro" id="IPR013656">
    <property type="entry name" value="PAS_4"/>
</dbReference>
<dbReference type="InterPro" id="IPR000700">
    <property type="entry name" value="PAS-assoc_C"/>
</dbReference>
<evidence type="ECO:0000259" key="5">
    <source>
        <dbReference type="PROSITE" id="PS50883"/>
    </source>
</evidence>
<dbReference type="SUPFAM" id="SSF55785">
    <property type="entry name" value="PYP-like sensor domain (PAS domain)"/>
    <property type="match status" value="2"/>
</dbReference>
<dbReference type="CDD" id="cd01949">
    <property type="entry name" value="GGDEF"/>
    <property type="match status" value="1"/>
</dbReference>
<sequence>MPWTELGESVAIPMLRVRPSLLMPVSALPHLLSRRLLAAAGSVAAVFGSACAWAAPALRNGAQAVPQPLPLWALVQAAVLLGLLALAWRMCSLARRHEQEDTLSRAMLDHSPQLIALMTADGRVRRMNQVAHQWMGDSAEALTRAPIWLHPAWGAEPGQAERLRQAVAQAAAGATCRLELRLDHGAAGTRLADLSLRQVPTGPNGGARHLLLEARDVTVRRQAEDKLMLAGSVLEQTHEGILITDAHGVVLSVNPAFCKITGYGAEEIQGQFPAALKAGMDDPRLAARMHRSLARCGHWRGELRTLRKDGTPLAAWVSLAHRLDPGGRTSHLIAIVNDITQSQQTEQKLLRQVHFDTLTDLPNRHLLTDRLVQALHTARRNGDTLSLLFLDLNRLRDINDHFGHSAGDAVLLEVARRLRDSLRDVDTVARLGGDQFAVLLPGTPADGAQQVATKLVERLAQPCHVGDLRNAAGESVGQELSLTLSMGVAVYPNDAEGAEALMRCADTAMYRAKQEGRGQWCFYTTEMQQRSVRQMQLEAALRRAEERDELRLHYQPQLAVTRSGEIAGQVIGVEALIRWQHPELGMVSPGEFIPLAESSGQILAIGTWVLRTAVRQMADWVREGLAPCVVAVNLSALQFRDPGLPELVQAVLEEAGLPPEYLELELTESVAAGNPQAACAMMDRLHALGVRLSIDDFGTGFSSLNHLKRFPIHTLKIDQSFVRDITTDADDRAIVQAIIQMAHALRLTTIAEGVETDAQADFLRAHGCDMVQGYRYCRPQPPADALAWIHGQRQRAGESADKPATSPLPAITDTTVAG</sequence>
<keyword evidence="2" id="KW-1133">Transmembrane helix</keyword>
<feature type="domain" description="PAS" evidence="3">
    <location>
        <begin position="233"/>
        <end position="271"/>
    </location>
</feature>
<feature type="domain" description="PAC" evidence="4">
    <location>
        <begin position="299"/>
        <end position="351"/>
    </location>
</feature>
<dbReference type="SUPFAM" id="SSF141868">
    <property type="entry name" value="EAL domain-like"/>
    <property type="match status" value="1"/>
</dbReference>
<protein>
    <recommendedName>
        <fullName evidence="9">EAL domain-containing protein</fullName>
    </recommendedName>
</protein>
<dbReference type="CDD" id="cd00130">
    <property type="entry name" value="PAS"/>
    <property type="match status" value="1"/>
</dbReference>
<evidence type="ECO:0000313" key="8">
    <source>
        <dbReference type="Proteomes" id="UP001500279"/>
    </source>
</evidence>
<evidence type="ECO:0000259" key="6">
    <source>
        <dbReference type="PROSITE" id="PS50887"/>
    </source>
</evidence>
<evidence type="ECO:0000256" key="2">
    <source>
        <dbReference type="SAM" id="Phobius"/>
    </source>
</evidence>
<proteinExistence type="predicted"/>
<feature type="region of interest" description="Disordered" evidence="1">
    <location>
        <begin position="791"/>
        <end position="818"/>
    </location>
</feature>
<dbReference type="PROSITE" id="PS50883">
    <property type="entry name" value="EAL"/>
    <property type="match status" value="1"/>
</dbReference>
<gene>
    <name evidence="7" type="ORF">GCM10009107_30390</name>
</gene>
<dbReference type="Gene3D" id="3.30.450.20">
    <property type="entry name" value="PAS domain"/>
    <property type="match status" value="2"/>
</dbReference>
<dbReference type="InterPro" id="IPR000160">
    <property type="entry name" value="GGDEF_dom"/>
</dbReference>
<dbReference type="InterPro" id="IPR043128">
    <property type="entry name" value="Rev_trsase/Diguanyl_cyclase"/>
</dbReference>
<feature type="transmembrane region" description="Helical" evidence="2">
    <location>
        <begin position="70"/>
        <end position="88"/>
    </location>
</feature>
<evidence type="ECO:0008006" key="9">
    <source>
        <dbReference type="Google" id="ProtNLM"/>
    </source>
</evidence>
<comment type="caution">
    <text evidence="7">The sequence shown here is derived from an EMBL/GenBank/DDBJ whole genome shotgun (WGS) entry which is preliminary data.</text>
</comment>
<dbReference type="NCBIfam" id="TIGR00254">
    <property type="entry name" value="GGDEF"/>
    <property type="match status" value="1"/>
</dbReference>
<dbReference type="SMART" id="SM00086">
    <property type="entry name" value="PAC"/>
    <property type="match status" value="2"/>
</dbReference>
<dbReference type="InterPro" id="IPR035965">
    <property type="entry name" value="PAS-like_dom_sf"/>
</dbReference>
<evidence type="ECO:0000259" key="4">
    <source>
        <dbReference type="PROSITE" id="PS50113"/>
    </source>
</evidence>
<dbReference type="SMART" id="SM00267">
    <property type="entry name" value="GGDEF"/>
    <property type="match status" value="1"/>
</dbReference>
<dbReference type="EMBL" id="BAAAEW010000020">
    <property type="protein sequence ID" value="GAA0754184.1"/>
    <property type="molecule type" value="Genomic_DNA"/>
</dbReference>
<dbReference type="InterPro" id="IPR013767">
    <property type="entry name" value="PAS_fold"/>
</dbReference>
<dbReference type="NCBIfam" id="TIGR00229">
    <property type="entry name" value="sensory_box"/>
    <property type="match status" value="1"/>
</dbReference>
<evidence type="ECO:0000313" key="7">
    <source>
        <dbReference type="EMBL" id="GAA0754184.1"/>
    </source>
</evidence>
<evidence type="ECO:0000256" key="1">
    <source>
        <dbReference type="SAM" id="MobiDB-lite"/>
    </source>
</evidence>
<organism evidence="7 8">
    <name type="scientific">Ideonella azotifigens</name>
    <dbReference type="NCBI Taxonomy" id="513160"/>
    <lineage>
        <taxon>Bacteria</taxon>
        <taxon>Pseudomonadati</taxon>
        <taxon>Pseudomonadota</taxon>
        <taxon>Betaproteobacteria</taxon>
        <taxon>Burkholderiales</taxon>
        <taxon>Sphaerotilaceae</taxon>
        <taxon>Ideonella</taxon>
    </lineage>
</organism>
<dbReference type="SMART" id="SM00091">
    <property type="entry name" value="PAS"/>
    <property type="match status" value="2"/>
</dbReference>
<dbReference type="SMART" id="SM00052">
    <property type="entry name" value="EAL"/>
    <property type="match status" value="1"/>
</dbReference>
<dbReference type="Pfam" id="PF08448">
    <property type="entry name" value="PAS_4"/>
    <property type="match status" value="1"/>
</dbReference>
<dbReference type="Pfam" id="PF00990">
    <property type="entry name" value="GGDEF"/>
    <property type="match status" value="1"/>
</dbReference>
<feature type="domain" description="EAL" evidence="5">
    <location>
        <begin position="534"/>
        <end position="793"/>
    </location>
</feature>
<keyword evidence="8" id="KW-1185">Reference proteome</keyword>
<feature type="domain" description="GGDEF" evidence="6">
    <location>
        <begin position="383"/>
        <end position="525"/>
    </location>
</feature>
<dbReference type="Proteomes" id="UP001500279">
    <property type="component" value="Unassembled WGS sequence"/>
</dbReference>
<reference evidence="8" key="1">
    <citation type="journal article" date="2019" name="Int. J. Syst. Evol. Microbiol.">
        <title>The Global Catalogue of Microorganisms (GCM) 10K type strain sequencing project: providing services to taxonomists for standard genome sequencing and annotation.</title>
        <authorList>
            <consortium name="The Broad Institute Genomics Platform"/>
            <consortium name="The Broad Institute Genome Sequencing Center for Infectious Disease"/>
            <person name="Wu L."/>
            <person name="Ma J."/>
        </authorList>
    </citation>
    <scope>NUCLEOTIDE SEQUENCE [LARGE SCALE GENOMIC DNA]</scope>
    <source>
        <strain evidence="8">JCM 15503</strain>
    </source>
</reference>
<dbReference type="Gene3D" id="3.20.20.450">
    <property type="entry name" value="EAL domain"/>
    <property type="match status" value="1"/>
</dbReference>
<name>A0ABP3VCD6_9BURK</name>
<dbReference type="InterPro" id="IPR001633">
    <property type="entry name" value="EAL_dom"/>
</dbReference>
<dbReference type="Gene3D" id="3.30.70.270">
    <property type="match status" value="1"/>
</dbReference>
<dbReference type="InterPro" id="IPR052155">
    <property type="entry name" value="Biofilm_reg_signaling"/>
</dbReference>
<dbReference type="PROSITE" id="PS50113">
    <property type="entry name" value="PAC"/>
    <property type="match status" value="1"/>
</dbReference>
<dbReference type="Pfam" id="PF00563">
    <property type="entry name" value="EAL"/>
    <property type="match status" value="1"/>
</dbReference>
<dbReference type="CDD" id="cd01948">
    <property type="entry name" value="EAL"/>
    <property type="match status" value="1"/>
</dbReference>
<dbReference type="InterPro" id="IPR035919">
    <property type="entry name" value="EAL_sf"/>
</dbReference>
<keyword evidence="2" id="KW-0812">Transmembrane</keyword>
<dbReference type="SUPFAM" id="SSF55073">
    <property type="entry name" value="Nucleotide cyclase"/>
    <property type="match status" value="1"/>
</dbReference>
<evidence type="ECO:0000259" key="3">
    <source>
        <dbReference type="PROSITE" id="PS50112"/>
    </source>
</evidence>
<keyword evidence="2" id="KW-0472">Membrane</keyword>
<dbReference type="PANTHER" id="PTHR44757:SF2">
    <property type="entry name" value="BIOFILM ARCHITECTURE MAINTENANCE PROTEIN MBAA"/>
    <property type="match status" value="1"/>
</dbReference>
<dbReference type="InterPro" id="IPR029787">
    <property type="entry name" value="Nucleotide_cyclase"/>
</dbReference>
<dbReference type="InterPro" id="IPR000014">
    <property type="entry name" value="PAS"/>
</dbReference>
<accession>A0ABP3VCD6</accession>
<dbReference type="PROSITE" id="PS50112">
    <property type="entry name" value="PAS"/>
    <property type="match status" value="1"/>
</dbReference>
<dbReference type="PROSITE" id="PS50887">
    <property type="entry name" value="GGDEF"/>
    <property type="match status" value="1"/>
</dbReference>
<dbReference type="Pfam" id="PF00989">
    <property type="entry name" value="PAS"/>
    <property type="match status" value="1"/>
</dbReference>